<evidence type="ECO:0000313" key="2">
    <source>
        <dbReference type="Proteomes" id="UP000324351"/>
    </source>
</evidence>
<name>A0A5B1M1C1_9ACTN</name>
<organism evidence="1 2">
    <name type="scientific">Nocardioides antri</name>
    <dbReference type="NCBI Taxonomy" id="2607659"/>
    <lineage>
        <taxon>Bacteria</taxon>
        <taxon>Bacillati</taxon>
        <taxon>Actinomycetota</taxon>
        <taxon>Actinomycetes</taxon>
        <taxon>Propionibacteriales</taxon>
        <taxon>Nocardioidaceae</taxon>
        <taxon>Nocardioides</taxon>
    </lineage>
</organism>
<protein>
    <submittedName>
        <fullName evidence="1">Uncharacterized protein</fullName>
    </submittedName>
</protein>
<evidence type="ECO:0000313" key="1">
    <source>
        <dbReference type="EMBL" id="KAA1426551.1"/>
    </source>
</evidence>
<reference evidence="1 2" key="2">
    <citation type="submission" date="2019-09" db="EMBL/GenBank/DDBJ databases">
        <authorList>
            <person name="Jin C."/>
        </authorList>
    </citation>
    <scope>NUCLEOTIDE SEQUENCE [LARGE SCALE GENOMIC DNA]</scope>
    <source>
        <strain evidence="1 2">BN140041</strain>
    </source>
</reference>
<reference evidence="1 2" key="1">
    <citation type="submission" date="2019-09" db="EMBL/GenBank/DDBJ databases">
        <title>Nocardioides panacisoli sp. nov., isolated from the soil of a ginseng field.</title>
        <authorList>
            <person name="Cho C."/>
        </authorList>
    </citation>
    <scope>NUCLEOTIDE SEQUENCE [LARGE SCALE GENOMIC DNA]</scope>
    <source>
        <strain evidence="1 2">BN140041</strain>
    </source>
</reference>
<proteinExistence type="predicted"/>
<accession>A0A5B1M1C1</accession>
<keyword evidence="2" id="KW-1185">Reference proteome</keyword>
<gene>
    <name evidence="1" type="ORF">F0U47_14270</name>
</gene>
<dbReference type="Proteomes" id="UP000324351">
    <property type="component" value="Unassembled WGS sequence"/>
</dbReference>
<comment type="caution">
    <text evidence="1">The sequence shown here is derived from an EMBL/GenBank/DDBJ whole genome shotgun (WGS) entry which is preliminary data.</text>
</comment>
<dbReference type="AlphaFoldDB" id="A0A5B1M1C1"/>
<dbReference type="RefSeq" id="WP_149751133.1">
    <property type="nucleotide sequence ID" value="NZ_VUJW01000008.1"/>
</dbReference>
<sequence>MTKPSREPHFPVLTTDADVTTMWRTIIEPLGWHTRRMYFVLVDPDGRPHPNVVELDEMPTAFGADDAARFVELLAMLVSGLGGDACSVALMLARPGGGGLSEDDRGMCRELYAAARAADVRLELLHVATDTAIIPAPMDEILPRTRSA</sequence>
<dbReference type="EMBL" id="VUJW01000008">
    <property type="protein sequence ID" value="KAA1426551.1"/>
    <property type="molecule type" value="Genomic_DNA"/>
</dbReference>